<dbReference type="GO" id="GO:0031625">
    <property type="term" value="F:ubiquitin protein ligase binding"/>
    <property type="evidence" value="ECO:0007669"/>
    <property type="project" value="InterPro"/>
</dbReference>
<dbReference type="InterPro" id="IPR045093">
    <property type="entry name" value="Cullin"/>
</dbReference>
<evidence type="ECO:0000256" key="1">
    <source>
        <dbReference type="ARBA" id="ARBA00006019"/>
    </source>
</evidence>
<dbReference type="InterPro" id="IPR036388">
    <property type="entry name" value="WH-like_DNA-bd_sf"/>
</dbReference>
<dbReference type="FunFam" id="1.10.10.10:FF:000014">
    <property type="entry name" value="Cullin 1"/>
    <property type="match status" value="1"/>
</dbReference>
<dbReference type="SMART" id="SM00884">
    <property type="entry name" value="Cullin_Nedd8"/>
    <property type="match status" value="1"/>
</dbReference>
<dbReference type="PROSITE" id="PS50069">
    <property type="entry name" value="CULLIN_2"/>
    <property type="match status" value="1"/>
</dbReference>
<dbReference type="InterPro" id="IPR016157">
    <property type="entry name" value="Cullin_CS"/>
</dbReference>
<gene>
    <name evidence="8" type="ORF">M501DRAFT_1011701</name>
</gene>
<dbReference type="SUPFAM" id="SSF74788">
    <property type="entry name" value="Cullin repeat-like"/>
    <property type="match status" value="1"/>
</dbReference>
<evidence type="ECO:0000313" key="8">
    <source>
        <dbReference type="EMBL" id="KAF2838037.1"/>
    </source>
</evidence>
<feature type="region of interest" description="Disordered" evidence="6">
    <location>
        <begin position="1"/>
        <end position="38"/>
    </location>
</feature>
<dbReference type="Pfam" id="PF10557">
    <property type="entry name" value="Cullin_Nedd8"/>
    <property type="match status" value="1"/>
</dbReference>
<dbReference type="Gene3D" id="1.20.1310.10">
    <property type="entry name" value="Cullin Repeats"/>
    <property type="match status" value="4"/>
</dbReference>
<keyword evidence="2" id="KW-1017">Isopeptide bond</keyword>
<dbReference type="Proteomes" id="UP000799429">
    <property type="component" value="Unassembled WGS sequence"/>
</dbReference>
<dbReference type="OrthoDB" id="27073at2759"/>
<feature type="domain" description="Cullin family profile" evidence="7">
    <location>
        <begin position="423"/>
        <end position="679"/>
    </location>
</feature>
<sequence length="806" mass="92528">MYTFAQNQPSKRDVVDLTTSPSPTHRRPPNGVRTDRANFTPHNTAKKLVIKNLKTTSKMNSTEYLNQTWVKLDAAVTEVFESSEKLSFSIEELYKRVENVCKQNLAGDLWARYQEKITAYISNNLKVPLISRQGARNIDLLRAVLGTWSTWNKQLVVIQWLFYYLDRSYLLQQSKPSLKENAIQLFRTTIFEDPQLKPKIVDGTCDMVSGDRRGEDFDQSTFREAIRMMHDLSVYTSVFEPRLLHLSQTYVVDWAKEASSEKGLAEYVHSCLQLMDREMGRCDLFNLDSSTRRDLLILLEDHLIQRQESILTNQDSVADLLDDNSVGDLEQLYSLLERKNLGGKLQPPFERWIEDTGTSIVFDEKEQDQMVIRLLSLKKRLDTIWRVSFHKNSDLGLGLRQAFETFINKTRKTSKTWNTDNSKPGEMIAKYVDLLLRGGAKAIPNELTTNARQKQTAEDDENEDIAFDEDTEVNNQLDQVLDLFRFVHGKAVFEAFYKKDLARRLLMGRSASADAERSMLARLKTECGAGFTQNLEQMFKDVELAREEMTSYKAIMEERGEKPAIDLSVNILSASAWPTYPDVPVAIPLDIRAAIEKFERHYKSKHSGRKLDWKHALAHCQLKARFPKGNKELVVSSFQAVVMLLFNEKGKDEHLSWEYLKAETGLPPAELSRTLQSLACARVRPLTKHPKSRDINETDTFTLNHAFSDPKMRIKINQVQLKETAIENKETHERVAADRNFETQAAIVRIMKSRKTIGHSELVAEVISATKSRGVLDVSGIKKNIDRLIEKEYMEREEGGMYSYIA</sequence>
<comment type="caution">
    <text evidence="8">The sequence shown here is derived from an EMBL/GenBank/DDBJ whole genome shotgun (WGS) entry which is preliminary data.</text>
</comment>
<dbReference type="PROSITE" id="PS01256">
    <property type="entry name" value="CULLIN_1"/>
    <property type="match status" value="1"/>
</dbReference>
<comment type="similarity">
    <text evidence="1 4 5">Belongs to the cullin family.</text>
</comment>
<keyword evidence="3" id="KW-0832">Ubl conjugation</keyword>
<dbReference type="InterPro" id="IPR036390">
    <property type="entry name" value="WH_DNA-bd_sf"/>
</dbReference>
<dbReference type="Gene3D" id="1.10.10.10">
    <property type="entry name" value="Winged helix-like DNA-binding domain superfamily/Winged helix DNA-binding domain"/>
    <property type="match status" value="1"/>
</dbReference>
<dbReference type="GO" id="GO:0031461">
    <property type="term" value="C:cullin-RING ubiquitin ligase complex"/>
    <property type="evidence" value="ECO:0007669"/>
    <property type="project" value="InterPro"/>
</dbReference>
<dbReference type="InterPro" id="IPR059120">
    <property type="entry name" value="Cullin-like_AB"/>
</dbReference>
<dbReference type="SUPFAM" id="SSF75632">
    <property type="entry name" value="Cullin homology domain"/>
    <property type="match status" value="1"/>
</dbReference>
<evidence type="ECO:0000256" key="5">
    <source>
        <dbReference type="RuleBase" id="RU003829"/>
    </source>
</evidence>
<evidence type="ECO:0000256" key="4">
    <source>
        <dbReference type="PROSITE-ProRule" id="PRU00330"/>
    </source>
</evidence>
<proteinExistence type="inferred from homology"/>
<evidence type="ECO:0000256" key="3">
    <source>
        <dbReference type="ARBA" id="ARBA00022843"/>
    </source>
</evidence>
<organism evidence="8 9">
    <name type="scientific">Patellaria atrata CBS 101060</name>
    <dbReference type="NCBI Taxonomy" id="1346257"/>
    <lineage>
        <taxon>Eukaryota</taxon>
        <taxon>Fungi</taxon>
        <taxon>Dikarya</taxon>
        <taxon>Ascomycota</taxon>
        <taxon>Pezizomycotina</taxon>
        <taxon>Dothideomycetes</taxon>
        <taxon>Dothideomycetes incertae sedis</taxon>
        <taxon>Patellariales</taxon>
        <taxon>Patellariaceae</taxon>
        <taxon>Patellaria</taxon>
    </lineage>
</organism>
<dbReference type="InterPro" id="IPR001373">
    <property type="entry name" value="Cullin_N"/>
</dbReference>
<evidence type="ECO:0000313" key="9">
    <source>
        <dbReference type="Proteomes" id="UP000799429"/>
    </source>
</evidence>
<reference evidence="8" key="1">
    <citation type="journal article" date="2020" name="Stud. Mycol.">
        <title>101 Dothideomycetes genomes: a test case for predicting lifestyles and emergence of pathogens.</title>
        <authorList>
            <person name="Haridas S."/>
            <person name="Albert R."/>
            <person name="Binder M."/>
            <person name="Bloem J."/>
            <person name="Labutti K."/>
            <person name="Salamov A."/>
            <person name="Andreopoulos B."/>
            <person name="Baker S."/>
            <person name="Barry K."/>
            <person name="Bills G."/>
            <person name="Bluhm B."/>
            <person name="Cannon C."/>
            <person name="Castanera R."/>
            <person name="Culley D."/>
            <person name="Daum C."/>
            <person name="Ezra D."/>
            <person name="Gonzalez J."/>
            <person name="Henrissat B."/>
            <person name="Kuo A."/>
            <person name="Liang C."/>
            <person name="Lipzen A."/>
            <person name="Lutzoni F."/>
            <person name="Magnuson J."/>
            <person name="Mondo S."/>
            <person name="Nolan M."/>
            <person name="Ohm R."/>
            <person name="Pangilinan J."/>
            <person name="Park H.-J."/>
            <person name="Ramirez L."/>
            <person name="Alfaro M."/>
            <person name="Sun H."/>
            <person name="Tritt A."/>
            <person name="Yoshinaga Y."/>
            <person name="Zwiers L.-H."/>
            <person name="Turgeon B."/>
            <person name="Goodwin S."/>
            <person name="Spatafora J."/>
            <person name="Crous P."/>
            <person name="Grigoriev I."/>
        </authorList>
    </citation>
    <scope>NUCLEOTIDE SEQUENCE</scope>
    <source>
        <strain evidence="8">CBS 101060</strain>
    </source>
</reference>
<dbReference type="Pfam" id="PF00888">
    <property type="entry name" value="Cullin"/>
    <property type="match status" value="1"/>
</dbReference>
<accession>A0A9P4S8J5</accession>
<keyword evidence="9" id="KW-1185">Reference proteome</keyword>
<name>A0A9P4S8J5_9PEZI</name>
<evidence type="ECO:0000256" key="2">
    <source>
        <dbReference type="ARBA" id="ARBA00022499"/>
    </source>
</evidence>
<dbReference type="GO" id="GO:0006511">
    <property type="term" value="P:ubiquitin-dependent protein catabolic process"/>
    <property type="evidence" value="ECO:0007669"/>
    <property type="project" value="InterPro"/>
</dbReference>
<evidence type="ECO:0000259" key="7">
    <source>
        <dbReference type="PROSITE" id="PS50069"/>
    </source>
</evidence>
<dbReference type="PANTHER" id="PTHR11932">
    <property type="entry name" value="CULLIN"/>
    <property type="match status" value="1"/>
</dbReference>
<dbReference type="SUPFAM" id="SSF46785">
    <property type="entry name" value="Winged helix' DNA-binding domain"/>
    <property type="match status" value="1"/>
</dbReference>
<dbReference type="InterPro" id="IPR036317">
    <property type="entry name" value="Cullin_homology_sf"/>
</dbReference>
<dbReference type="InterPro" id="IPR016158">
    <property type="entry name" value="Cullin_homology"/>
</dbReference>
<dbReference type="Pfam" id="PF26557">
    <property type="entry name" value="Cullin_AB"/>
    <property type="match status" value="1"/>
</dbReference>
<dbReference type="InterPro" id="IPR019559">
    <property type="entry name" value="Cullin_neddylation_domain"/>
</dbReference>
<dbReference type="FunFam" id="1.20.1310.10:FF:000031">
    <property type="entry name" value="Ubiquitin ligase subunit CulD"/>
    <property type="match status" value="1"/>
</dbReference>
<dbReference type="InterPro" id="IPR016159">
    <property type="entry name" value="Cullin_repeat-like_dom_sf"/>
</dbReference>
<dbReference type="AlphaFoldDB" id="A0A9P4S8J5"/>
<evidence type="ECO:0000256" key="6">
    <source>
        <dbReference type="SAM" id="MobiDB-lite"/>
    </source>
</evidence>
<protein>
    <submittedName>
        <fullName evidence="8">Cullin-4B</fullName>
    </submittedName>
</protein>
<dbReference type="Gene3D" id="3.30.230.130">
    <property type="entry name" value="Cullin, Chain C, Domain 2"/>
    <property type="match status" value="1"/>
</dbReference>
<dbReference type="EMBL" id="MU006097">
    <property type="protein sequence ID" value="KAF2838037.1"/>
    <property type="molecule type" value="Genomic_DNA"/>
</dbReference>
<dbReference type="SMART" id="SM00182">
    <property type="entry name" value="CULLIN"/>
    <property type="match status" value="1"/>
</dbReference>